<feature type="domain" description="Peptidase C51" evidence="3">
    <location>
        <begin position="205"/>
        <end position="342"/>
    </location>
</feature>
<keyword evidence="5" id="KW-1185">Reference proteome</keyword>
<evidence type="ECO:0000313" key="4">
    <source>
        <dbReference type="EMBL" id="MBM6830959.1"/>
    </source>
</evidence>
<proteinExistence type="predicted"/>
<dbReference type="Proteomes" id="UP000775500">
    <property type="component" value="Unassembled WGS sequence"/>
</dbReference>
<evidence type="ECO:0000313" key="5">
    <source>
        <dbReference type="Proteomes" id="UP000775500"/>
    </source>
</evidence>
<dbReference type="RefSeq" id="WP_204684869.1">
    <property type="nucleotide sequence ID" value="NZ_JACJLU010000002.1"/>
</dbReference>
<feature type="signal peptide" evidence="2">
    <location>
        <begin position="1"/>
        <end position="26"/>
    </location>
</feature>
<feature type="compositionally biased region" description="Polar residues" evidence="1">
    <location>
        <begin position="132"/>
        <end position="141"/>
    </location>
</feature>
<accession>A0ABS2FMH7</accession>
<sequence>MKKSQFLSATLAILMCAGTIPFSTLATFAQENNLIEKENTQEQSSELTETNKIVEESNLASEEGSDVPVTEEPTTPEEPTVPEPTQPVETQPTEKPSESVEQPSEEEIKNPEPETEQPGETEETPSEPVKQPDQTEQTPSTKPEEKPEADSSELIQTEPVHNPNVAESDELKAIKPQTIPYVSSTWYHPVNLEDLGRIGETEGALKKDWFLTRNYEGFLLKGNPFGVGQCTWFAWARFYQIYGFDSGARGNGKTNAAEIVNAHPDKFALSSKPTAGAVFSIEKNTLFPQYGHVGIVEAFDGEYLWLSEGNYYIDDYNGGYIWIHKVKWEDFKTQYPDVVFAVPKEKQENKEELAVNDDDLEVQLQALMTKLMAVVPFYHE</sequence>
<dbReference type="Pfam" id="PF05257">
    <property type="entry name" value="CHAP"/>
    <property type="match status" value="1"/>
</dbReference>
<feature type="compositionally biased region" description="Acidic residues" evidence="1">
    <location>
        <begin position="113"/>
        <end position="125"/>
    </location>
</feature>
<evidence type="ECO:0000256" key="1">
    <source>
        <dbReference type="SAM" id="MobiDB-lite"/>
    </source>
</evidence>
<dbReference type="SUPFAM" id="SSF54001">
    <property type="entry name" value="Cysteine proteinases"/>
    <property type="match status" value="1"/>
</dbReference>
<feature type="compositionally biased region" description="Low complexity" evidence="1">
    <location>
        <begin position="86"/>
        <end position="102"/>
    </location>
</feature>
<reference evidence="4 5" key="1">
    <citation type="journal article" date="2021" name="Sci. Rep.">
        <title>The distribution of antibiotic resistance genes in chicken gut microbiota commensals.</title>
        <authorList>
            <person name="Juricova H."/>
            <person name="Matiasovicova J."/>
            <person name="Kubasova T."/>
            <person name="Cejkova D."/>
            <person name="Rychlik I."/>
        </authorList>
    </citation>
    <scope>NUCLEOTIDE SEQUENCE [LARGE SCALE GENOMIC DNA]</scope>
    <source>
        <strain evidence="4 5">An423</strain>
    </source>
</reference>
<feature type="region of interest" description="Disordered" evidence="1">
    <location>
        <begin position="36"/>
        <end position="171"/>
    </location>
</feature>
<gene>
    <name evidence="4" type="ORF">H5982_02405</name>
</gene>
<feature type="chain" id="PRO_5046070666" evidence="2">
    <location>
        <begin position="27"/>
        <end position="380"/>
    </location>
</feature>
<dbReference type="EMBL" id="JACJLU010000002">
    <property type="protein sequence ID" value="MBM6830959.1"/>
    <property type="molecule type" value="Genomic_DNA"/>
</dbReference>
<evidence type="ECO:0000259" key="3">
    <source>
        <dbReference type="PROSITE" id="PS50911"/>
    </source>
</evidence>
<protein>
    <submittedName>
        <fullName evidence="4">CHAP domain-containing protein</fullName>
    </submittedName>
</protein>
<evidence type="ECO:0000256" key="2">
    <source>
        <dbReference type="SAM" id="SignalP"/>
    </source>
</evidence>
<dbReference type="PROSITE" id="PS50911">
    <property type="entry name" value="CHAP"/>
    <property type="match status" value="1"/>
</dbReference>
<dbReference type="Gene3D" id="3.90.1720.10">
    <property type="entry name" value="endopeptidase domain like (from Nostoc punctiforme)"/>
    <property type="match status" value="1"/>
</dbReference>
<dbReference type="InterPro" id="IPR007921">
    <property type="entry name" value="CHAP_dom"/>
</dbReference>
<dbReference type="InterPro" id="IPR038765">
    <property type="entry name" value="Papain-like_cys_pep_sf"/>
</dbReference>
<organism evidence="4 5">
    <name type="scientific">Faecalicoccus acidiformans</name>
    <dbReference type="NCBI Taxonomy" id="915173"/>
    <lineage>
        <taxon>Bacteria</taxon>
        <taxon>Bacillati</taxon>
        <taxon>Bacillota</taxon>
        <taxon>Erysipelotrichia</taxon>
        <taxon>Erysipelotrichales</taxon>
        <taxon>Erysipelotrichaceae</taxon>
        <taxon>Faecalicoccus</taxon>
    </lineage>
</organism>
<comment type="caution">
    <text evidence="4">The sequence shown here is derived from an EMBL/GenBank/DDBJ whole genome shotgun (WGS) entry which is preliminary data.</text>
</comment>
<keyword evidence="2" id="KW-0732">Signal</keyword>
<name>A0ABS2FMH7_9FIRM</name>
<feature type="compositionally biased region" description="Polar residues" evidence="1">
    <location>
        <begin position="41"/>
        <end position="51"/>
    </location>
</feature>